<dbReference type="SUPFAM" id="SSF52402">
    <property type="entry name" value="Adenine nucleotide alpha hydrolases-like"/>
    <property type="match status" value="1"/>
</dbReference>
<protein>
    <recommendedName>
        <fullName evidence="2">Electron transfer flavoprotein subunit beta</fullName>
    </recommendedName>
</protein>
<reference evidence="7" key="1">
    <citation type="submission" date="2014-09" db="EMBL/GenBank/DDBJ databases">
        <title>Vibrio variabilis JCM 19239. (C206) whole genome shotgun sequence.</title>
        <authorList>
            <person name="Sawabe T."/>
            <person name="Meirelles P."/>
            <person name="Nakanishi M."/>
            <person name="Sayaka M."/>
            <person name="Hattori M."/>
            <person name="Ohkuma M."/>
        </authorList>
    </citation>
    <scope>NUCLEOTIDE SEQUENCE [LARGE SCALE GENOMIC DNA]</scope>
    <source>
        <strain evidence="7">JCM 19239</strain>
    </source>
</reference>
<dbReference type="CDD" id="cd01714">
    <property type="entry name" value="ETF_beta"/>
    <property type="match status" value="1"/>
</dbReference>
<dbReference type="EMBL" id="BBMS01000078">
    <property type="protein sequence ID" value="GAL29945.1"/>
    <property type="molecule type" value="Genomic_DNA"/>
</dbReference>
<name>A0ABQ0JNP6_9VIBR</name>
<dbReference type="PANTHER" id="PTHR21294">
    <property type="entry name" value="ELECTRON TRANSFER FLAVOPROTEIN BETA-SUBUNIT"/>
    <property type="match status" value="1"/>
</dbReference>
<dbReference type="Gene3D" id="3.40.50.620">
    <property type="entry name" value="HUPs"/>
    <property type="match status" value="1"/>
</dbReference>
<comment type="caution">
    <text evidence="6">The sequence shown here is derived from an EMBL/GenBank/DDBJ whole genome shotgun (WGS) entry which is preliminary data.</text>
</comment>
<sequence length="235" mass="25713">MKVLVAIKRVIDPYAKIRVKSDGTGVETSNMKMSMNPFCEIAVEEAIRLKQAGVAEEVIVVSIGDTSVQETLRGALALGADRAIHIEAIQELEPLSVAKVLKQIMEREEPKLVLLGKQSIDTDNNQVAQMLSAITDRPQGTFASKLVASDTHVTVTREVDGGLETNRLEMPAIISTDLRLNEPRYASLPNIMKAKKKPMDLLKLEDLDVDVIRHQTILEVTPPVARSAGDGCHGR</sequence>
<dbReference type="Pfam" id="PF01012">
    <property type="entry name" value="ETF"/>
    <property type="match status" value="1"/>
</dbReference>
<organism evidence="6 7">
    <name type="scientific">Vibrio variabilis</name>
    <dbReference type="NCBI Taxonomy" id="990271"/>
    <lineage>
        <taxon>Bacteria</taxon>
        <taxon>Pseudomonadati</taxon>
        <taxon>Pseudomonadota</taxon>
        <taxon>Gammaproteobacteria</taxon>
        <taxon>Vibrionales</taxon>
        <taxon>Vibrionaceae</taxon>
        <taxon>Vibrio</taxon>
    </lineage>
</organism>
<keyword evidence="7" id="KW-1185">Reference proteome</keyword>
<accession>A0ABQ0JNP6</accession>
<dbReference type="Proteomes" id="UP000029223">
    <property type="component" value="Unassembled WGS sequence"/>
</dbReference>
<evidence type="ECO:0000259" key="5">
    <source>
        <dbReference type="SMART" id="SM00893"/>
    </source>
</evidence>
<comment type="similarity">
    <text evidence="1">Belongs to the ETF beta-subunit/FixA family.</text>
</comment>
<evidence type="ECO:0000256" key="4">
    <source>
        <dbReference type="ARBA" id="ARBA00022982"/>
    </source>
</evidence>
<evidence type="ECO:0000313" key="6">
    <source>
        <dbReference type="EMBL" id="GAL29945.1"/>
    </source>
</evidence>
<dbReference type="PANTHER" id="PTHR21294:SF8">
    <property type="entry name" value="ELECTRON TRANSFER FLAVOPROTEIN SUBUNIT BETA"/>
    <property type="match status" value="1"/>
</dbReference>
<evidence type="ECO:0000313" key="7">
    <source>
        <dbReference type="Proteomes" id="UP000029223"/>
    </source>
</evidence>
<evidence type="ECO:0000256" key="1">
    <source>
        <dbReference type="ARBA" id="ARBA00007557"/>
    </source>
</evidence>
<dbReference type="InterPro" id="IPR012255">
    <property type="entry name" value="ETF_b"/>
</dbReference>
<dbReference type="InterPro" id="IPR014729">
    <property type="entry name" value="Rossmann-like_a/b/a_fold"/>
</dbReference>
<dbReference type="InterPro" id="IPR014730">
    <property type="entry name" value="ETF_a/b_N"/>
</dbReference>
<keyword evidence="3" id="KW-0813">Transport</keyword>
<feature type="domain" description="Electron transfer flavoprotein alpha/beta-subunit N-terminal" evidence="5">
    <location>
        <begin position="23"/>
        <end position="211"/>
    </location>
</feature>
<dbReference type="SMART" id="SM00893">
    <property type="entry name" value="ETF"/>
    <property type="match status" value="1"/>
</dbReference>
<dbReference type="InterPro" id="IPR033948">
    <property type="entry name" value="ETF_beta_N"/>
</dbReference>
<evidence type="ECO:0000256" key="3">
    <source>
        <dbReference type="ARBA" id="ARBA00022448"/>
    </source>
</evidence>
<proteinExistence type="inferred from homology"/>
<evidence type="ECO:0000256" key="2">
    <source>
        <dbReference type="ARBA" id="ARBA00016797"/>
    </source>
</evidence>
<dbReference type="PIRSF" id="PIRSF000090">
    <property type="entry name" value="Beta-ETF"/>
    <property type="match status" value="1"/>
</dbReference>
<keyword evidence="4" id="KW-0249">Electron transport</keyword>
<gene>
    <name evidence="6" type="ORF">JCM19239_1636</name>
</gene>